<feature type="chain" id="PRO_5046505725" evidence="3">
    <location>
        <begin position="21"/>
        <end position="623"/>
    </location>
</feature>
<feature type="signal peptide" evidence="3">
    <location>
        <begin position="1"/>
        <end position="20"/>
    </location>
</feature>
<keyword evidence="3" id="KW-0732">Signal</keyword>
<dbReference type="InterPro" id="IPR005653">
    <property type="entry name" value="OstA-like_N"/>
</dbReference>
<dbReference type="Gene3D" id="2.60.450.10">
    <property type="entry name" value="Lipopolysaccharide (LPS) transport protein A like domain"/>
    <property type="match status" value="1"/>
</dbReference>
<dbReference type="RefSeq" id="WP_244348815.1">
    <property type="nucleotide sequence ID" value="NZ_JAFIRA010000002.1"/>
</dbReference>
<reference evidence="5" key="1">
    <citation type="submission" date="2021-02" db="EMBL/GenBank/DDBJ databases">
        <title>The CRISPR/cas machinery reduction and long-range gene transfer in the hot spring cyanobacterium Synechococcus.</title>
        <authorList>
            <person name="Dvorak P."/>
            <person name="Jahodarova E."/>
            <person name="Hasler P."/>
            <person name="Poulickova A."/>
        </authorList>
    </citation>
    <scope>NUCLEOTIDE SEQUENCE</scope>
    <source>
        <strain evidence="5">Rupite</strain>
    </source>
</reference>
<dbReference type="PANTHER" id="PTHR30189">
    <property type="entry name" value="LPS-ASSEMBLY PROTEIN"/>
    <property type="match status" value="1"/>
</dbReference>
<sequence>MKGVLLLSLGLWSLSLGLWAAADEAVAPPGISLTLDPVAPSQGSLDFATLSALSARTLQLRSDRQTFDQRAEVFEAEGNVEMRLGRSLLRADRMRIELRQRRAVAEGNVSIELDQQRIQGSRLEYDFEQEQGFLSDAFGQVDIRALGGSGAQMQEGAAALGPERLVRFRADQIRFDANNWEGDNVRLTNDPLDPPELEIRSPRVTSSLQADGSSLLIAESGQLVFDQVFFLPLPIRLRFDQFNRQPPVSIFYDDFDREELRRGLILQPNFELLRDPNLSLVFSPQLYPQRLWGSDQGILDGIGLRTDFRWLQPEQRAQTSLFVELRGIVFEEFARRLRAQVEHQITTGDGGQVTYTYAYRERFFSGRLGFQIVENRLGASYSSPTIRLGSTGLDFSYRLATDYIDALGQPDEIDTDPDLALEKTTERIQLTRLQLGATLNRSFALWIPPATKEEPPPRFSALPIEQGVWLNTGVSSSQSLYSNGRAQSYTAGSVGIDAVIGAFVADTFDYTNLSVTYSNGFLAGASPFLFDRITTREQLVLGFLQQLYGPLRVGAETTVDLQSGQQVDTTYRLGYDRRTYGFSLQYNPVRQSGALELRVEGLNWDPGSTSEERPTPGSGLSDP</sequence>
<dbReference type="Pfam" id="PF03968">
    <property type="entry name" value="LptD_N"/>
    <property type="match status" value="1"/>
</dbReference>
<feature type="region of interest" description="Disordered" evidence="2">
    <location>
        <begin position="603"/>
        <end position="623"/>
    </location>
</feature>
<evidence type="ECO:0000256" key="3">
    <source>
        <dbReference type="SAM" id="SignalP"/>
    </source>
</evidence>
<feature type="domain" description="Organic solvent tolerance-like N-terminal" evidence="4">
    <location>
        <begin position="61"/>
        <end position="134"/>
    </location>
</feature>
<evidence type="ECO:0000256" key="1">
    <source>
        <dbReference type="ARBA" id="ARBA00023237"/>
    </source>
</evidence>
<dbReference type="Proteomes" id="UP000830835">
    <property type="component" value="Unassembled WGS sequence"/>
</dbReference>
<name>A0ABT0C7M9_THEVL</name>
<dbReference type="InterPro" id="IPR022244">
    <property type="entry name" value="DUF3769"/>
</dbReference>
<dbReference type="PANTHER" id="PTHR30189:SF1">
    <property type="entry name" value="LPS-ASSEMBLY PROTEIN LPTD"/>
    <property type="match status" value="1"/>
</dbReference>
<evidence type="ECO:0000313" key="5">
    <source>
        <dbReference type="EMBL" id="MCJ2541694.1"/>
    </source>
</evidence>
<gene>
    <name evidence="5" type="ORF">JX360_02040</name>
</gene>
<dbReference type="InterPro" id="IPR050218">
    <property type="entry name" value="LptD"/>
</dbReference>
<organism evidence="5 6">
    <name type="scientific">Thermostichus vulcanus str. 'Rupite'</name>
    <dbReference type="NCBI Taxonomy" id="2813851"/>
    <lineage>
        <taxon>Bacteria</taxon>
        <taxon>Bacillati</taxon>
        <taxon>Cyanobacteriota</taxon>
        <taxon>Cyanophyceae</taxon>
        <taxon>Thermostichales</taxon>
        <taxon>Thermostichaceae</taxon>
        <taxon>Thermostichus</taxon>
    </lineage>
</organism>
<accession>A0ABT0C7M9</accession>
<keyword evidence="1" id="KW-0998">Cell outer membrane</keyword>
<evidence type="ECO:0000259" key="4">
    <source>
        <dbReference type="Pfam" id="PF03968"/>
    </source>
</evidence>
<evidence type="ECO:0000256" key="2">
    <source>
        <dbReference type="SAM" id="MobiDB-lite"/>
    </source>
</evidence>
<dbReference type="EMBL" id="JAFIRA010000002">
    <property type="protein sequence ID" value="MCJ2541694.1"/>
    <property type="molecule type" value="Genomic_DNA"/>
</dbReference>
<comment type="caution">
    <text evidence="5">The sequence shown here is derived from an EMBL/GenBank/DDBJ whole genome shotgun (WGS) entry which is preliminary data.</text>
</comment>
<protein>
    <submittedName>
        <fullName evidence="5">DUF3769 domain-containing protein</fullName>
    </submittedName>
</protein>
<proteinExistence type="predicted"/>
<keyword evidence="6" id="KW-1185">Reference proteome</keyword>
<dbReference type="Pfam" id="PF12600">
    <property type="entry name" value="DUF3769"/>
    <property type="match status" value="1"/>
</dbReference>
<keyword evidence="1" id="KW-0472">Membrane</keyword>
<evidence type="ECO:0000313" key="6">
    <source>
        <dbReference type="Proteomes" id="UP000830835"/>
    </source>
</evidence>